<dbReference type="GO" id="GO:0004061">
    <property type="term" value="F:arylformamidase activity"/>
    <property type="evidence" value="ECO:0007669"/>
    <property type="project" value="InterPro"/>
</dbReference>
<accession>A0A9D2RR73</accession>
<dbReference type="SUPFAM" id="SSF102198">
    <property type="entry name" value="Putative cyclase"/>
    <property type="match status" value="1"/>
</dbReference>
<dbReference type="InterPro" id="IPR037175">
    <property type="entry name" value="KFase_sf"/>
</dbReference>
<evidence type="ECO:0000313" key="2">
    <source>
        <dbReference type="Proteomes" id="UP000823824"/>
    </source>
</evidence>
<evidence type="ECO:0000313" key="1">
    <source>
        <dbReference type="EMBL" id="HJB12441.1"/>
    </source>
</evidence>
<reference evidence="1" key="1">
    <citation type="journal article" date="2021" name="PeerJ">
        <title>Extensive microbial diversity within the chicken gut microbiome revealed by metagenomics and culture.</title>
        <authorList>
            <person name="Gilroy R."/>
            <person name="Ravi A."/>
            <person name="Getino M."/>
            <person name="Pursley I."/>
            <person name="Horton D.L."/>
            <person name="Alikhan N.F."/>
            <person name="Baker D."/>
            <person name="Gharbi K."/>
            <person name="Hall N."/>
            <person name="Watson M."/>
            <person name="Adriaenssens E.M."/>
            <person name="Foster-Nyarko E."/>
            <person name="Jarju S."/>
            <person name="Secka A."/>
            <person name="Antonio M."/>
            <person name="Oren A."/>
            <person name="Chaudhuri R.R."/>
            <person name="La Ragione R."/>
            <person name="Hildebrand F."/>
            <person name="Pallen M.J."/>
        </authorList>
    </citation>
    <scope>NUCLEOTIDE SEQUENCE</scope>
    <source>
        <strain evidence="1">ChiBcec18-1249</strain>
    </source>
</reference>
<dbReference type="PANTHER" id="PTHR31118">
    <property type="entry name" value="CYCLASE-LIKE PROTEIN 2"/>
    <property type="match status" value="1"/>
</dbReference>
<dbReference type="AlphaFoldDB" id="A0A9D2RR73"/>
<reference evidence="1" key="2">
    <citation type="submission" date="2021-04" db="EMBL/GenBank/DDBJ databases">
        <authorList>
            <person name="Gilroy R."/>
        </authorList>
    </citation>
    <scope>NUCLEOTIDE SEQUENCE</scope>
    <source>
        <strain evidence="1">ChiBcec18-1249</strain>
    </source>
</reference>
<gene>
    <name evidence="1" type="ORF">H9787_01865</name>
</gene>
<dbReference type="InterPro" id="IPR007325">
    <property type="entry name" value="KFase/CYL"/>
</dbReference>
<dbReference type="Proteomes" id="UP000823824">
    <property type="component" value="Unassembled WGS sequence"/>
</dbReference>
<dbReference type="GO" id="GO:0019441">
    <property type="term" value="P:L-tryptophan catabolic process to kynurenine"/>
    <property type="evidence" value="ECO:0007669"/>
    <property type="project" value="InterPro"/>
</dbReference>
<dbReference type="Gene3D" id="3.50.30.50">
    <property type="entry name" value="Putative cyclase"/>
    <property type="match status" value="1"/>
</dbReference>
<dbReference type="PANTHER" id="PTHR31118:SF12">
    <property type="entry name" value="CYCLASE-LIKE PROTEIN 2"/>
    <property type="match status" value="1"/>
</dbReference>
<comment type="caution">
    <text evidence="1">The sequence shown here is derived from an EMBL/GenBank/DDBJ whole genome shotgun (WGS) entry which is preliminary data.</text>
</comment>
<dbReference type="Pfam" id="PF04199">
    <property type="entry name" value="Cyclase"/>
    <property type="match status" value="1"/>
</dbReference>
<protein>
    <submittedName>
        <fullName evidence="1">Cyclase family protein</fullName>
    </submittedName>
</protein>
<organism evidence="1 2">
    <name type="scientific">Candidatus Oscillibacter excrementigallinarum</name>
    <dbReference type="NCBI Taxonomy" id="2838716"/>
    <lineage>
        <taxon>Bacteria</taxon>
        <taxon>Bacillati</taxon>
        <taxon>Bacillota</taxon>
        <taxon>Clostridia</taxon>
        <taxon>Eubacteriales</taxon>
        <taxon>Oscillospiraceae</taxon>
        <taxon>Oscillibacter</taxon>
    </lineage>
</organism>
<dbReference type="EMBL" id="DWZJ01000013">
    <property type="protein sequence ID" value="HJB12441.1"/>
    <property type="molecule type" value="Genomic_DNA"/>
</dbReference>
<sequence>MANLKLWDTVKELKSPKYKWVDLTHELSPETPHWFGFKPLQADLLFDYAEGTPDDMMAPMRCIQYSVASQYGTHTDVPRHFWGNGRDMSAITVQELMYPLVVIDKSAECAANPDFMLTVDDLKAWEAQYGRIPEGAFVAFRSDWYKKSNLDNPDENGQPHYPGWDKAAIQWLVEERNIGAIGHEPADTDPATVTTKEGAYPYPGEQYILEVDRIQIEVMRNLDQVPPVGSIIVIGFPKLKDGTGFPTRCFAICPVD</sequence>
<proteinExistence type="predicted"/>
<name>A0A9D2RR73_9FIRM</name>